<dbReference type="Proteomes" id="UP000242875">
    <property type="component" value="Unassembled WGS sequence"/>
</dbReference>
<feature type="compositionally biased region" description="Basic and acidic residues" evidence="9">
    <location>
        <begin position="106"/>
        <end position="124"/>
    </location>
</feature>
<feature type="domain" description="RRM" evidence="11">
    <location>
        <begin position="192"/>
        <end position="268"/>
    </location>
</feature>
<dbReference type="GO" id="GO:0008270">
    <property type="term" value="F:zinc ion binding"/>
    <property type="evidence" value="ECO:0007669"/>
    <property type="project" value="UniProtKB-KW"/>
</dbReference>
<evidence type="ECO:0000259" key="12">
    <source>
        <dbReference type="PROSITE" id="PS51184"/>
    </source>
</evidence>
<keyword evidence="4" id="KW-0862">Zinc</keyword>
<dbReference type="InterPro" id="IPR013083">
    <property type="entry name" value="Znf_RING/FYVE/PHD"/>
</dbReference>
<dbReference type="InterPro" id="IPR001965">
    <property type="entry name" value="Znf_PHD"/>
</dbReference>
<dbReference type="EMBL" id="MVBO01000013">
    <property type="protein sequence ID" value="OZJ05566.1"/>
    <property type="molecule type" value="Genomic_DNA"/>
</dbReference>
<dbReference type="SUPFAM" id="SSF51197">
    <property type="entry name" value="Clavaminate synthase-like"/>
    <property type="match status" value="1"/>
</dbReference>
<accession>A0A261Y4L7</accession>
<proteinExistence type="predicted"/>
<dbReference type="SUPFAM" id="SSF57903">
    <property type="entry name" value="FYVE/PHD zinc finger"/>
    <property type="match status" value="1"/>
</dbReference>
<feature type="compositionally biased region" description="Polar residues" evidence="9">
    <location>
        <begin position="932"/>
        <end position="948"/>
    </location>
</feature>
<feature type="compositionally biased region" description="Basic and acidic residues" evidence="9">
    <location>
        <begin position="720"/>
        <end position="741"/>
    </location>
</feature>
<keyword evidence="8" id="KW-0175">Coiled coil</keyword>
<feature type="region of interest" description="Disordered" evidence="9">
    <location>
        <begin position="998"/>
        <end position="1027"/>
    </location>
</feature>
<gene>
    <name evidence="13" type="ORF">BZG36_01716</name>
</gene>
<dbReference type="Gene3D" id="3.30.70.330">
    <property type="match status" value="5"/>
</dbReference>
<evidence type="ECO:0000313" key="13">
    <source>
        <dbReference type="EMBL" id="OZJ05566.1"/>
    </source>
</evidence>
<dbReference type="PANTHER" id="PTHR12549">
    <property type="entry name" value="JMJC DOMAIN-CONTAINING HISTONE DEMETHYLATION PROTEIN"/>
    <property type="match status" value="1"/>
</dbReference>
<dbReference type="InterPro" id="IPR012677">
    <property type="entry name" value="Nucleotide-bd_a/b_plait_sf"/>
</dbReference>
<feature type="compositionally biased region" description="Basic residues" evidence="9">
    <location>
        <begin position="1509"/>
        <end position="1523"/>
    </location>
</feature>
<feature type="region of interest" description="Disordered" evidence="9">
    <location>
        <begin position="2770"/>
        <end position="2794"/>
    </location>
</feature>
<feature type="region of interest" description="Disordered" evidence="9">
    <location>
        <begin position="1473"/>
        <end position="1566"/>
    </location>
</feature>
<sequence length="3026" mass="338120">MSDNPQDTTEELQNLTENKLTETVEPEKEEGFKVFVGNLSFQTTELELKDFFAAQGKVFQSSVITRGTRSLGYGFVTFETLDEAQKAAENLDKKELGGRVINVEIAKPREPKDESKVRNGEGKGRERKGKGSRRRRAGAKEGEQSASDEAEEGVEGASTYRRSGQGKRKPRKKGVRKARIDDDTPKGEPSKTTIFVANLPFSVDDDELKSIFKDYDLRSAHVVRLRSGRSKGFAFIDTISEEEQVRVLENMSKVEVGGRQLVLKVATSEPHTHDMLGAFRSSFVAQSGLLWKNPWRMSATRKANVRKRLKAVDQVIETVASTGVQCKALDQALALPKESHMLPRDKYTVFSRHANGHRKSLHKVPKFTKKTIRTSPPGNAVANCPGYLIPLDMSKYNPFGSTSCYLLHVPDSITFLATAQPVSSQAYLDISFAKSGSFSSSDQLTATFHHSRMDPLLDIYDVGNTHQPASTLNTFRATDNVPSMDNNGLSFDLTSSASVAFHHMQRQTLANNYWNVIGPFPILQTAWVVNTQMMVNHASSGGNVTSATLHVFPDTLNYFIAREQYAITLLEVLAALAALCLLLKGLFVVIFGARPSSPWGLIHYFMPNLLQNSVYKTLYDEHERNYGIPMVHPVALSRSTDLAHRLHQVTMRLYSLERIMKEFYLDTTYMQRLEANSKLLPDYLAFPTKHAKNTDEGAMEERKGVYASNASQPLQAPSDKALESGYRTEEERRPSGQDGEMKTSNVDGVHVYIYIYYGVFSPITQSSRRQPERSSSMRINSLMNPETNQELPSTAFVPFARQAAKPDAYGEPAASWYGDRQEVPPRVEEARHSPQGHTALMPPSPRFTAEPFQYTGTGDDRRSTYPQTNSPSYNTFRPSDSTFPPFHPYHPSAPLSTHSQSAQPPMPPVSYAYTINQMPTAPRYDECHPHLQPSQPANMTSYRSQSINFAPPPSATTHPPLQTEAQQSPISEYSTFTSRSGTQQKPYEVNVLKVVKAPSKPKSAESTAARGRKKKTSTDEKVKHQPEKPLALMMEHHQKSAPSMASPKSSSVVADLPFSGEVVWSSEADNPVASLAMAPSTLRFIQQIASPAPPQPPKQRQKPLPAPQFAPPFSANISILPQGESLAHSAPPKDKPAPVRAEKSRKPSNDSDMAKLEEQVHATMAQEERPKAKVERKRKFQDDMKQTSKKQKAPKESRSIKLEMASPETSITEASLNEFNTHAASATDYYCVCQTPTGTEDNRFMIGCDGCDRWFHGECVGISELDSQRIDRWYCPRCEARGMHASWMPKCKREECSNSRRSGSKYCSEECGLIIANARLEPIEAKRRKHASPNATNPFLPEYHGQHPHGAKNGLLSDADARDRERLLLVRDKIKEAERQLEKIEQRGSLLAGAVKHMLERQDLKFKQHEDDICGFEYRLLTGGEKDGENTPPEKGEEEEEEEEAVPPDSQGKLGRNVRANTLKARLDLSQVQTLKVTSKSRKTETGHEPVTSRLRKRRKVDAEEKPLGKRMRNTTTPRRVRKTKTEEPSTASDSLKNVTSSQEYDQSTNTVATEPRSNARKHTLSQAQNFVHAAELFTSPHTNHLESTLPKKRGRPSKHPTFLETIFLRDVELLSAGPKTPGQNRPRATEVEKILPTGTKPPSTKQSSEISATDSYGSNTSQTNSTTADSASPEISSETTPSATASAGAKSHLQINSLPKSKLPSVGRKPRSRKESTHTEVDEVTVIRAGAIIQLTRQATAADNTQRKKAPSKRQPMTLEEVIVISSGSIFPLRNASAAEIVGPITGSVRSSTAAADITVISNSSKFTSKEEFTTSDNMTVGNGHLGDDDANKRNKKCKRRPEITGDIDSQEWRRVPAEIARENQILQEWNCRTYRDPFHLEQCADCTLRKGDCRFVGFRLWHKVTTDDLDRDPSIKHARHKTKKGTDGIIFKYGPSFRSWNDPEPRYQLPIYGLLSSGLDGYNEHVARAIWNTSKVILESELDTLSQHMNTKMYRRLQEPGIRHLCDYCQTTILNIYYTCYLCGYDMCIDCYKDLQRGCDHRRGRVRMAKCKFRIDHEAKHMLPMMKFLPHTLQSVVDIVKRSGEALEIDTRASHPVPSVSLPPVQVVKGAPWEDHNYYIGTEVDTSMKTFQKHWGAGETLVIKNVLINSSLEWSPQYFSEKYGDRSVSIIDCANPDDPPTAGTVREFFEGFDNLHHRRVNEDGRVPIQKLKDWPPQDDFRKEFPELFDDFMQVIPFKEYVHEIGQLNLANRLPISYVPPDLGPKMYIAYGSDDIIDGKGTTNLHCDVTDAVNVMFYSSPIDQTESHKQIAAAVWDIYHQADLPKLKAFLASYAERQNVIVVDAVHDQWVYMDAALREELYKETGIRGWRIYQNPGDAVFIPAGCAHQVCNYTSAIKCAIDFISPENVTRCYELTQEFRRMSLKKSPKEDALQLKNDLQTCPTETAQIASGQQEAHNELARMESLRISSSSDHQKGDDKPCDPTDDPSASHRIQPADTEGIVQRSESTSGSESQNEADETDDNQCRERRGSPAGCLFVASLVSSKSDEELQVSVTTHFNQWGELLHVKVLKDWMNRPYAFVQFKDLKAMLSHFGPIEDITILFNPQTGKSKGSGFAKFRYRDDAIKAYLSLRSPYSHHKWLVEWASNVNGNVPHEPSVDKNSIFVGQLNQYEITQEKLEERFGQYGKIESAHLIKHKSASNQAPIRPAFAFIKYTEEASAAQAIEREASDPRVPLTLLISLIPASLLQNGTQFLDRFIRVCYREHDDPRGHRHSYSGHDGSTSQHPPHPPGVGFPAAVVQFAQAQLQAQMRGWQGPTPVKSQPLDAFAAAKVFRPNPYVNTGLAPSSAPYGPQYGRPGRVSPYSTGYSMPPAAYAYENVADSGAKYTSNVDNTAGYATSHSFDDPAIVAVGGGDYSEYTSRGAGARNPYVAYPYMQGQSAVVPAPNMGYYAPAAYPEISPAYMYGIQPGMDQAVYQEMTYVAAEHEQEHDDVVESEVTSDNSEEVVQVIDQTQYPGDSMIKTTS</sequence>
<keyword evidence="14" id="KW-1185">Reference proteome</keyword>
<dbReference type="GO" id="GO:0006357">
    <property type="term" value="P:regulation of transcription by RNA polymerase II"/>
    <property type="evidence" value="ECO:0007669"/>
    <property type="project" value="TreeGrafter"/>
</dbReference>
<dbReference type="GO" id="GO:0003723">
    <property type="term" value="F:RNA binding"/>
    <property type="evidence" value="ECO:0007669"/>
    <property type="project" value="UniProtKB-UniRule"/>
</dbReference>
<dbReference type="GO" id="GO:0031490">
    <property type="term" value="F:chromatin DNA binding"/>
    <property type="evidence" value="ECO:0007669"/>
    <property type="project" value="TreeGrafter"/>
</dbReference>
<dbReference type="CDD" id="cd22541">
    <property type="entry name" value="SP5_N"/>
    <property type="match status" value="1"/>
</dbReference>
<feature type="domain" description="JmjC" evidence="12">
    <location>
        <begin position="2244"/>
        <end position="2421"/>
    </location>
</feature>
<evidence type="ECO:0000256" key="5">
    <source>
        <dbReference type="ARBA" id="ARBA00023242"/>
    </source>
</evidence>
<feature type="domain" description="PHD-type" evidence="10">
    <location>
        <begin position="1228"/>
        <end position="1281"/>
    </location>
</feature>
<feature type="region of interest" description="Disordered" evidence="9">
    <location>
        <begin position="1819"/>
        <end position="1842"/>
    </location>
</feature>
<dbReference type="InterPro" id="IPR000504">
    <property type="entry name" value="RRM_dom"/>
</dbReference>
<keyword evidence="7" id="KW-0694">RNA-binding</keyword>
<dbReference type="Pfam" id="PF02373">
    <property type="entry name" value="JmjC"/>
    <property type="match status" value="1"/>
</dbReference>
<feature type="region of interest" description="Disordered" evidence="9">
    <location>
        <begin position="1578"/>
        <end position="1599"/>
    </location>
</feature>
<evidence type="ECO:0000259" key="11">
    <source>
        <dbReference type="PROSITE" id="PS50102"/>
    </source>
</evidence>
<feature type="domain" description="RRM" evidence="11">
    <location>
        <begin position="32"/>
        <end position="108"/>
    </location>
</feature>
<feature type="domain" description="RRM" evidence="11">
    <location>
        <begin position="2565"/>
        <end position="2649"/>
    </location>
</feature>
<keyword evidence="2" id="KW-0479">Metal-binding</keyword>
<feature type="region of interest" description="Disordered" evidence="9">
    <location>
        <begin position="1616"/>
        <end position="1723"/>
    </location>
</feature>
<evidence type="ECO:0000256" key="1">
    <source>
        <dbReference type="ARBA" id="ARBA00004123"/>
    </source>
</evidence>
<feature type="region of interest" description="Disordered" evidence="9">
    <location>
        <begin position="926"/>
        <end position="984"/>
    </location>
</feature>
<keyword evidence="5" id="KW-0539">Nucleus</keyword>
<feature type="region of interest" description="Disordered" evidence="9">
    <location>
        <begin position="1422"/>
        <end position="1456"/>
    </location>
</feature>
<feature type="region of interest" description="Disordered" evidence="9">
    <location>
        <begin position="1089"/>
        <end position="1199"/>
    </location>
</feature>
<evidence type="ECO:0000313" key="14">
    <source>
        <dbReference type="Proteomes" id="UP000242875"/>
    </source>
</evidence>
<dbReference type="OrthoDB" id="1667110at2759"/>
<keyword evidence="3 6" id="KW-0863">Zinc-finger</keyword>
<feature type="compositionally biased region" description="Polar residues" evidence="9">
    <location>
        <begin position="1"/>
        <end position="18"/>
    </location>
</feature>
<feature type="compositionally biased region" description="Polar residues" evidence="9">
    <location>
        <begin position="1529"/>
        <end position="1557"/>
    </location>
</feature>
<dbReference type="InterPro" id="IPR019787">
    <property type="entry name" value="Znf_PHD-finger"/>
</dbReference>
<evidence type="ECO:0000256" key="6">
    <source>
        <dbReference type="PROSITE-ProRule" id="PRU00146"/>
    </source>
</evidence>
<dbReference type="Gene3D" id="2.60.120.650">
    <property type="entry name" value="Cupin"/>
    <property type="match status" value="1"/>
</dbReference>
<dbReference type="Pfam" id="PF09784">
    <property type="entry name" value="L31"/>
    <property type="match status" value="1"/>
</dbReference>
<feature type="region of interest" description="Disordered" evidence="9">
    <location>
        <begin position="707"/>
        <end position="743"/>
    </location>
</feature>
<feature type="domain" description="RRM" evidence="11">
    <location>
        <begin position="2663"/>
        <end position="2767"/>
    </location>
</feature>
<dbReference type="InterPro" id="IPR045109">
    <property type="entry name" value="LSDs-like"/>
</dbReference>
<dbReference type="PANTHER" id="PTHR12549:SF38">
    <property type="entry name" value="JMJC DOMAIN-CONTAINING HISTONE DEMETHYLASE 2, ISOFORM A"/>
    <property type="match status" value="1"/>
</dbReference>
<dbReference type="GO" id="GO:0000118">
    <property type="term" value="C:histone deacetylase complex"/>
    <property type="evidence" value="ECO:0007669"/>
    <property type="project" value="TreeGrafter"/>
</dbReference>
<feature type="compositionally biased region" description="Low complexity" evidence="9">
    <location>
        <begin position="1671"/>
        <end position="1692"/>
    </location>
</feature>
<feature type="compositionally biased region" description="Polar residues" evidence="9">
    <location>
        <begin position="864"/>
        <end position="882"/>
    </location>
</feature>
<feature type="coiled-coil region" evidence="8">
    <location>
        <begin position="1367"/>
        <end position="1394"/>
    </location>
</feature>
<dbReference type="PROSITE" id="PS01359">
    <property type="entry name" value="ZF_PHD_1"/>
    <property type="match status" value="1"/>
</dbReference>
<feature type="compositionally biased region" description="Basic and acidic residues" evidence="9">
    <location>
        <begin position="178"/>
        <end position="189"/>
    </location>
</feature>
<organism evidence="13 14">
    <name type="scientific">Bifiguratus adelaidae</name>
    <dbReference type="NCBI Taxonomy" id="1938954"/>
    <lineage>
        <taxon>Eukaryota</taxon>
        <taxon>Fungi</taxon>
        <taxon>Fungi incertae sedis</taxon>
        <taxon>Mucoromycota</taxon>
        <taxon>Mucoromycotina</taxon>
        <taxon>Endogonomycetes</taxon>
        <taxon>Endogonales</taxon>
        <taxon>Endogonales incertae sedis</taxon>
        <taxon>Bifiguratus</taxon>
    </lineage>
</organism>
<feature type="region of interest" description="Disordered" evidence="9">
    <location>
        <begin position="1330"/>
        <end position="1358"/>
    </location>
</feature>
<feature type="compositionally biased region" description="Polar residues" evidence="9">
    <location>
        <begin position="955"/>
        <end position="984"/>
    </location>
</feature>
<protein>
    <submittedName>
        <fullName evidence="13">Uncharacterized protein</fullName>
    </submittedName>
</protein>
<feature type="compositionally biased region" description="Polar residues" evidence="9">
    <location>
        <begin position="2506"/>
        <end position="2516"/>
    </location>
</feature>
<evidence type="ECO:0000256" key="7">
    <source>
        <dbReference type="PROSITE-ProRule" id="PRU00176"/>
    </source>
</evidence>
<dbReference type="PROSITE" id="PS51184">
    <property type="entry name" value="JMJC"/>
    <property type="match status" value="1"/>
</dbReference>
<dbReference type="InterPro" id="IPR016340">
    <property type="entry name" value="Ribosomal_mL60"/>
</dbReference>
<dbReference type="PROSITE" id="PS50016">
    <property type="entry name" value="ZF_PHD_2"/>
    <property type="match status" value="1"/>
</dbReference>
<dbReference type="InterPro" id="IPR019786">
    <property type="entry name" value="Zinc_finger_PHD-type_CS"/>
</dbReference>
<dbReference type="Gene3D" id="3.30.40.10">
    <property type="entry name" value="Zinc/RING finger domain, C3HC4 (zinc finger)"/>
    <property type="match status" value="1"/>
</dbReference>
<comment type="caution">
    <text evidence="13">The sequence shown here is derived from an EMBL/GenBank/DDBJ whole genome shotgun (WGS) entry which is preliminary data.</text>
</comment>
<comment type="subcellular location">
    <subcellularLocation>
        <location evidence="1">Nucleus</location>
    </subcellularLocation>
</comment>
<reference evidence="13 14" key="1">
    <citation type="journal article" date="2017" name="Mycologia">
        <title>Bifiguratus adelaidae, gen. et sp. nov., a new member of Mucoromycotina in endophytic and soil-dwelling habitats.</title>
        <authorList>
            <person name="Torres-Cruz T.J."/>
            <person name="Billingsley Tobias T.L."/>
            <person name="Almatruk M."/>
            <person name="Hesse C."/>
            <person name="Kuske C.R."/>
            <person name="Desiro A."/>
            <person name="Benucci G.M."/>
            <person name="Bonito G."/>
            <person name="Stajich J.E."/>
            <person name="Dunlap C."/>
            <person name="Arnold A.E."/>
            <person name="Porras-Alfaro A."/>
        </authorList>
    </citation>
    <scope>NUCLEOTIDE SEQUENCE [LARGE SCALE GENOMIC DNA]</scope>
    <source>
        <strain evidence="13 14">AZ0501</strain>
    </source>
</reference>
<dbReference type="PROSITE" id="PS50102">
    <property type="entry name" value="RRM"/>
    <property type="match status" value="4"/>
</dbReference>
<feature type="compositionally biased region" description="Basic residues" evidence="9">
    <location>
        <begin position="164"/>
        <end position="177"/>
    </location>
</feature>
<evidence type="ECO:0000256" key="8">
    <source>
        <dbReference type="SAM" id="Coils"/>
    </source>
</evidence>
<dbReference type="InterPro" id="IPR003347">
    <property type="entry name" value="JmjC_dom"/>
</dbReference>
<dbReference type="GO" id="GO:0000785">
    <property type="term" value="C:chromatin"/>
    <property type="evidence" value="ECO:0007669"/>
    <property type="project" value="TreeGrafter"/>
</dbReference>
<dbReference type="GO" id="GO:0003712">
    <property type="term" value="F:transcription coregulator activity"/>
    <property type="evidence" value="ECO:0007669"/>
    <property type="project" value="TreeGrafter"/>
</dbReference>
<feature type="compositionally biased region" description="Basic and acidic residues" evidence="9">
    <location>
        <begin position="2474"/>
        <end position="2484"/>
    </location>
</feature>
<dbReference type="Pfam" id="PF00628">
    <property type="entry name" value="PHD"/>
    <property type="match status" value="1"/>
</dbReference>
<dbReference type="SUPFAM" id="SSF54928">
    <property type="entry name" value="RNA-binding domain, RBD"/>
    <property type="match status" value="4"/>
</dbReference>
<feature type="region of interest" description="Disordered" evidence="9">
    <location>
        <begin position="102"/>
        <end position="191"/>
    </location>
</feature>
<feature type="region of interest" description="Disordered" evidence="9">
    <location>
        <begin position="2469"/>
        <end position="2530"/>
    </location>
</feature>
<dbReference type="InterPro" id="IPR011011">
    <property type="entry name" value="Znf_FYVE_PHD"/>
</dbReference>
<name>A0A261Y4L7_9FUNG</name>
<feature type="compositionally biased region" description="Basic and acidic residues" evidence="9">
    <location>
        <begin position="1016"/>
        <end position="1027"/>
    </location>
</feature>
<feature type="compositionally biased region" description="Acidic residues" evidence="9">
    <location>
        <begin position="1436"/>
        <end position="1446"/>
    </location>
</feature>
<feature type="region of interest" description="Disordered" evidence="9">
    <location>
        <begin position="833"/>
        <end position="904"/>
    </location>
</feature>
<evidence type="ECO:0000256" key="9">
    <source>
        <dbReference type="SAM" id="MobiDB-lite"/>
    </source>
</evidence>
<dbReference type="GO" id="GO:0032454">
    <property type="term" value="F:histone H3K9 demethylase activity"/>
    <property type="evidence" value="ECO:0007669"/>
    <property type="project" value="InterPro"/>
</dbReference>
<feature type="compositionally biased region" description="Basic residues" evidence="9">
    <location>
        <begin position="125"/>
        <end position="137"/>
    </location>
</feature>
<feature type="compositionally biased region" description="Polar residues" evidence="9">
    <location>
        <begin position="894"/>
        <end position="903"/>
    </location>
</feature>
<dbReference type="SMART" id="SM00558">
    <property type="entry name" value="JmjC"/>
    <property type="match status" value="1"/>
</dbReference>
<feature type="compositionally biased region" description="Basic and acidic residues" evidence="9">
    <location>
        <begin position="1131"/>
        <end position="1173"/>
    </location>
</feature>
<evidence type="ECO:0000256" key="2">
    <source>
        <dbReference type="ARBA" id="ARBA00022723"/>
    </source>
</evidence>
<dbReference type="Pfam" id="PF00076">
    <property type="entry name" value="RRM_1"/>
    <property type="match status" value="4"/>
</dbReference>
<dbReference type="SMART" id="SM00360">
    <property type="entry name" value="RRM"/>
    <property type="match status" value="4"/>
</dbReference>
<evidence type="ECO:0000259" key="10">
    <source>
        <dbReference type="PROSITE" id="PS50016"/>
    </source>
</evidence>
<feature type="compositionally biased region" description="Polar residues" evidence="9">
    <location>
        <begin position="1641"/>
        <end position="1670"/>
    </location>
</feature>
<evidence type="ECO:0000256" key="4">
    <source>
        <dbReference type="ARBA" id="ARBA00022833"/>
    </source>
</evidence>
<feature type="compositionally biased region" description="Basic and acidic residues" evidence="9">
    <location>
        <begin position="1424"/>
        <end position="1435"/>
    </location>
</feature>
<dbReference type="InterPro" id="IPR035979">
    <property type="entry name" value="RBD_domain_sf"/>
</dbReference>
<dbReference type="SMART" id="SM00249">
    <property type="entry name" value="PHD"/>
    <property type="match status" value="1"/>
</dbReference>
<evidence type="ECO:0000256" key="3">
    <source>
        <dbReference type="ARBA" id="ARBA00022771"/>
    </source>
</evidence>
<feature type="region of interest" description="Disordered" evidence="9">
    <location>
        <begin position="1"/>
        <end position="26"/>
    </location>
</feature>